<dbReference type="PANTHER" id="PTHR43640:SF1">
    <property type="entry name" value="THIOREDOXIN-DEPENDENT PEROXIREDOXIN"/>
    <property type="match status" value="1"/>
</dbReference>
<dbReference type="InterPro" id="IPR013740">
    <property type="entry name" value="Redoxin"/>
</dbReference>
<gene>
    <name evidence="2" type="ORF">F8C67_04315</name>
</gene>
<dbReference type="EMBL" id="WBVO01000002">
    <property type="protein sequence ID" value="KAB2813915.1"/>
    <property type="molecule type" value="Genomic_DNA"/>
</dbReference>
<dbReference type="Proteomes" id="UP000468650">
    <property type="component" value="Unassembled WGS sequence"/>
</dbReference>
<comment type="caution">
    <text evidence="2">The sequence shown here is derived from an EMBL/GenBank/DDBJ whole genome shotgun (WGS) entry which is preliminary data.</text>
</comment>
<feature type="domain" description="Thioredoxin" evidence="1">
    <location>
        <begin position="26"/>
        <end position="183"/>
    </location>
</feature>
<accession>A0A6N6RHU8</accession>
<dbReference type="InterPro" id="IPR013766">
    <property type="entry name" value="Thioredoxin_domain"/>
</dbReference>
<organism evidence="2 3">
    <name type="scientific">Phaeocystidibacter luteus</name>
    <dbReference type="NCBI Taxonomy" id="911197"/>
    <lineage>
        <taxon>Bacteria</taxon>
        <taxon>Pseudomonadati</taxon>
        <taxon>Bacteroidota</taxon>
        <taxon>Flavobacteriia</taxon>
        <taxon>Flavobacteriales</taxon>
        <taxon>Phaeocystidibacteraceae</taxon>
        <taxon>Phaeocystidibacter</taxon>
    </lineage>
</organism>
<evidence type="ECO:0000313" key="3">
    <source>
        <dbReference type="Proteomes" id="UP000468650"/>
    </source>
</evidence>
<dbReference type="Pfam" id="PF08534">
    <property type="entry name" value="Redoxin"/>
    <property type="match status" value="1"/>
</dbReference>
<name>A0A6N6RHU8_9FLAO</name>
<dbReference type="PROSITE" id="PS51352">
    <property type="entry name" value="THIOREDOXIN_2"/>
    <property type="match status" value="1"/>
</dbReference>
<dbReference type="SUPFAM" id="SSF52833">
    <property type="entry name" value="Thioredoxin-like"/>
    <property type="match status" value="1"/>
</dbReference>
<keyword evidence="3" id="KW-1185">Reference proteome</keyword>
<dbReference type="InterPro" id="IPR036249">
    <property type="entry name" value="Thioredoxin-like_sf"/>
</dbReference>
<protein>
    <submittedName>
        <fullName evidence="2">Redoxin domain-containing protein</fullName>
    </submittedName>
</protein>
<reference evidence="2 3" key="1">
    <citation type="submission" date="2019-09" db="EMBL/GenBank/DDBJ databases">
        <title>Genomes of family Cryomorphaceae.</title>
        <authorList>
            <person name="Bowman J.P."/>
        </authorList>
    </citation>
    <scope>NUCLEOTIDE SEQUENCE [LARGE SCALE GENOMIC DNA]</scope>
    <source>
        <strain evidence="2 3">LMG 25704</strain>
    </source>
</reference>
<dbReference type="AlphaFoldDB" id="A0A6N6RHU8"/>
<dbReference type="InterPro" id="IPR047262">
    <property type="entry name" value="PRX-like1"/>
</dbReference>
<sequence>MKSITYLLTVIGIGVGLTAFDFSTPLEIGDVAPMADRMMENVDGTSSSLESLKEENGLLVIFSCNTCPYVIAWEEEYPKLAELADDKNIGMVLVNSNKAKREGDDSMERMKAHYEEAGYTCPYVVDVNAELANAFGAQTTPHVYLFDSDMSLVFEGSINDKFENREKEATQEWLREAMNKLAAGAADEIDPADTRQIGCSIKR</sequence>
<proteinExistence type="predicted"/>
<dbReference type="PANTHER" id="PTHR43640">
    <property type="entry name" value="OS07G0260300 PROTEIN"/>
    <property type="match status" value="1"/>
</dbReference>
<dbReference type="RefSeq" id="WP_151666583.1">
    <property type="nucleotide sequence ID" value="NZ_WBVO01000002.1"/>
</dbReference>
<dbReference type="OrthoDB" id="9809746at2"/>
<dbReference type="Gene3D" id="3.40.30.10">
    <property type="entry name" value="Glutaredoxin"/>
    <property type="match status" value="1"/>
</dbReference>
<dbReference type="GO" id="GO:0016491">
    <property type="term" value="F:oxidoreductase activity"/>
    <property type="evidence" value="ECO:0007669"/>
    <property type="project" value="InterPro"/>
</dbReference>
<evidence type="ECO:0000259" key="1">
    <source>
        <dbReference type="PROSITE" id="PS51352"/>
    </source>
</evidence>
<evidence type="ECO:0000313" key="2">
    <source>
        <dbReference type="EMBL" id="KAB2813915.1"/>
    </source>
</evidence>